<dbReference type="PANTHER" id="PTHR35902:SF3">
    <property type="entry name" value="NPCBM-ASSOCIATED, NEW3 DOMAIN OF ALPHA-GALACTOSIDASE"/>
    <property type="match status" value="1"/>
</dbReference>
<dbReference type="Pfam" id="PF00754">
    <property type="entry name" value="F5_F8_type_C"/>
    <property type="match status" value="1"/>
</dbReference>
<dbReference type="InterPro" id="IPR010496">
    <property type="entry name" value="AL/BT2_dom"/>
</dbReference>
<evidence type="ECO:0000313" key="2">
    <source>
        <dbReference type="EMBL" id="MFD2611690.1"/>
    </source>
</evidence>
<organism evidence="2 3">
    <name type="scientific">Paenibacillus gansuensis</name>
    <dbReference type="NCBI Taxonomy" id="306542"/>
    <lineage>
        <taxon>Bacteria</taxon>
        <taxon>Bacillati</taxon>
        <taxon>Bacillota</taxon>
        <taxon>Bacilli</taxon>
        <taxon>Bacillales</taxon>
        <taxon>Paenibacillaceae</taxon>
        <taxon>Paenibacillus</taxon>
    </lineage>
</organism>
<gene>
    <name evidence="2" type="ORF">ACFSUF_04555</name>
</gene>
<accession>A0ABW5PB49</accession>
<feature type="domain" description="F5/8 type C" evidence="1">
    <location>
        <begin position="1863"/>
        <end position="2015"/>
    </location>
</feature>
<dbReference type="SUPFAM" id="SSF48208">
    <property type="entry name" value="Six-hairpin glycosidases"/>
    <property type="match status" value="1"/>
</dbReference>
<dbReference type="PANTHER" id="PTHR35902">
    <property type="entry name" value="S-LAYER DOMAIN-LIKE PROTEIN-RELATED"/>
    <property type="match status" value="1"/>
</dbReference>
<dbReference type="Pfam" id="PF06439">
    <property type="entry name" value="3keto-disac_hyd"/>
    <property type="match status" value="2"/>
</dbReference>
<dbReference type="SUPFAM" id="SSF49785">
    <property type="entry name" value="Galactose-binding domain-like"/>
    <property type="match status" value="1"/>
</dbReference>
<comment type="caution">
    <text evidence="2">The sequence shown here is derived from an EMBL/GenBank/DDBJ whole genome shotgun (WGS) entry which is preliminary data.</text>
</comment>
<dbReference type="EMBL" id="JBHUME010000005">
    <property type="protein sequence ID" value="MFD2611690.1"/>
    <property type="molecule type" value="Genomic_DNA"/>
</dbReference>
<keyword evidence="3" id="KW-1185">Reference proteome</keyword>
<reference evidence="3" key="1">
    <citation type="journal article" date="2019" name="Int. J. Syst. Evol. Microbiol.">
        <title>The Global Catalogue of Microorganisms (GCM) 10K type strain sequencing project: providing services to taxonomists for standard genome sequencing and annotation.</title>
        <authorList>
            <consortium name="The Broad Institute Genomics Platform"/>
            <consortium name="The Broad Institute Genome Sequencing Center for Infectious Disease"/>
            <person name="Wu L."/>
            <person name="Ma J."/>
        </authorList>
    </citation>
    <scope>NUCLEOTIDE SEQUENCE [LARGE SCALE GENOMIC DNA]</scope>
    <source>
        <strain evidence="3">KCTC 3950</strain>
    </source>
</reference>
<sequence length="2019" mass="219784">MKFRAKLFKKAIGVVAAVLLLQSVLPFLYVSSSLQAAPDRSIRYIESFASGRADGWKLSSASWKVSTVSDAVYGESQVLSQGVNGSTPDTALTGDASWTDYTVRSSIRPKNTAANGGSAILFRAADTKNYYWVRFYRAADQTAYLQLMRTVNGTVSSIGQKPYAWQDGTWYDVQIQAAGTVLKVSVNGSAELSYTDKSAAPLLKGGIGFRTYLSEAEIDRVEVNGTLSLPARELGVQAVVTGSGIRLQWQPFPEPEAASYVIRKGIPDAGSGSASYSDLIQVSLEQAAQGVVDSAVEPEGSYSYIVQALDVNGAAIGESAPVSAQYSPDSQRLYIDSFNDGSADGWSLGSGSWVTRQAAGPAGTESYVLAQSRNSQTTEYSFLGGSDWSEYSAEFDMRSLNTSPGGSSSILFRAKDAKNYYMFRFVKTTSSAYVLQTFKALEGKLTTLAQRTFAWKEGDWYRVKVTVSGSGFQVYLNEEKMADIQDTTNPLLTGGIGLRTYLTEMEIDRVKAEGRIAPPRQDYGLRSKIDNGRVLLEWKPSAEPEAYRYQVFRGRMDAVGGTFSYEPVSGLVSETSFTDPAALAGESYSYYIEVSDQLERVFSRSYPTTVTPLQEETLAVLQNGIIKVEFVRTAAAGTEPFIGKRIYLADGSGGWLQTPVNPVDEKMAVIYSPDVKLGKNQFETDNQQTHPVWTNVSGNSTPNLFEAGTTYWVRPSTLEQQGGQVLLRAADQAGSFQLEQVWSLAPDAGWPKVEQTLIPGSAGYWSVISEGFFNKPLNEVEYLQLGFLINQKRLPAEPYTVPEYQLPNPVVLAQAEVEGAGPVNFGLVPDRSEIPPRMAKLETSRFGLLISGPNRAVQPGLAAPLLGTELSKMAAGQSFTFTYHYIVEKGQWADVYEKVARTVFGFGDYRTSWNTSVTDTIHNLIDLMMDDVYSGWWARAKGYKDIEILNSVKHGNTLAAYEAYLLTGNEDIYRRRVLPLTEFLISRSDRVYSPIADRKGASAISELGGETTAYGAAALMPAYEMGRQSSGILHEKALSELDSGRKASLEDYIAAYKTTKKESYLTAAKQIADQIVTAELAPGQTYTLSGTQFVFLNWPDWEGLMDLYELTGEQRYLDGVKKAADLFLTSVWMQPVPGKEQVTVPSSVHRSPYVHWTGGRIGWPYDLQAIQQTTEGWIPSQAGLTLEQGITYEDLGGNGVIMNPGWAGYLMRLSQLSGKALYKDAARSSIVGRNGNYPGYYYRQFSVNQMDPLYPYKGPDITEIYYHHIPIQLGLTVDFLLSDMMYRAGGAIRFEGETDPGLSVGNNQYLWFRSKYYGHKPGEMYGRTGMHLWLPKGLVNTGNPQVSWLTATDGSTMFIPLLNYDDKPQTVNVKLNTALAGAAADGTLQVLDEQGRALPSAAMKAGVVNVTIPAKGMRTLRMDGVTGRTKAMDWGGSGLSPDQQKLSFRKDETATNELGTIESALLIHEKQNYDAYVYTTAKDDIISEAVLHYNAGKGWTRSVNNQFPFEFSVGPLPQEQPFQYILETRTLSGEVHSSEMRQIQVTNDLAWQQSRLTLQLNAAEKAAAAVTAGKPANQQCDLVRMIQTLKVSGARAVSDTAGQTAEKTNVLLQFLRDLQKVKSSAEKCSPLSLRGHSASLHQALDMAHSVVQQRLGILIPVSADEAITSNRLFQGDSTAATVTIGNGSSYTVTEGKLTLQLPSGWSSSAGTTVSVPQLLPGGQNVFQSSLTVSSSAPPGTYLLPAVLQYKVNNALLTKPLQVKADVVSKLRLELQTYKTTVLAGEPAPIQLTLRNDGTQPVSGNIVLELPAQWRADGDLAYSNLAAGGTLQRTITVTPDPNLQASEQTIAISAQGTGAQSPKVLWKATGTRNVALSALGSQATASTELVAAHSAMKAIDGGYSSPQAERWISLDSETIHDLVINFGKPRTIGKIIVRHMGTAGDPSFNTADFQLQTAASPSGPWTDLVTPVTGNTDSVTEHTFTPVTTSYIRLHITKGSPRDNYARIYEVEAILAGPGG</sequence>
<dbReference type="InterPro" id="IPR008979">
    <property type="entry name" value="Galactose-bd-like_sf"/>
</dbReference>
<dbReference type="InterPro" id="IPR018905">
    <property type="entry name" value="A-galactase_NEW3"/>
</dbReference>
<dbReference type="Gene3D" id="2.60.40.10">
    <property type="entry name" value="Immunoglobulins"/>
    <property type="match status" value="3"/>
</dbReference>
<protein>
    <submittedName>
        <fullName evidence="2">NEW3 domain-containing protein</fullName>
    </submittedName>
</protein>
<dbReference type="InterPro" id="IPR000421">
    <property type="entry name" value="FA58C"/>
</dbReference>
<evidence type="ECO:0000259" key="1">
    <source>
        <dbReference type="PROSITE" id="PS50022"/>
    </source>
</evidence>
<proteinExistence type="predicted"/>
<dbReference type="InterPro" id="IPR008928">
    <property type="entry name" value="6-hairpin_glycosidase_sf"/>
</dbReference>
<evidence type="ECO:0000313" key="3">
    <source>
        <dbReference type="Proteomes" id="UP001597541"/>
    </source>
</evidence>
<dbReference type="Proteomes" id="UP001597541">
    <property type="component" value="Unassembled WGS sequence"/>
</dbReference>
<name>A0ABW5PB49_9BACL</name>
<dbReference type="Pfam" id="PF10633">
    <property type="entry name" value="NPCBM_assoc"/>
    <property type="match status" value="2"/>
</dbReference>
<dbReference type="Gene3D" id="2.60.120.260">
    <property type="entry name" value="Galactose-binding domain-like"/>
    <property type="match status" value="1"/>
</dbReference>
<dbReference type="InterPro" id="IPR013783">
    <property type="entry name" value="Ig-like_fold"/>
</dbReference>
<dbReference type="Gene3D" id="2.60.120.560">
    <property type="entry name" value="Exo-inulinase, domain 1"/>
    <property type="match status" value="2"/>
</dbReference>
<dbReference type="RefSeq" id="WP_377600581.1">
    <property type="nucleotide sequence ID" value="NZ_JBHUME010000005.1"/>
</dbReference>
<dbReference type="PROSITE" id="PS50022">
    <property type="entry name" value="FA58C_3"/>
    <property type="match status" value="1"/>
</dbReference>